<dbReference type="AlphaFoldDB" id="A0A3S2VUM9"/>
<evidence type="ECO:0000256" key="1">
    <source>
        <dbReference type="SAM" id="MobiDB-lite"/>
    </source>
</evidence>
<dbReference type="Pfam" id="PF05233">
    <property type="entry name" value="PHB_acc"/>
    <property type="match status" value="1"/>
</dbReference>
<protein>
    <submittedName>
        <fullName evidence="4">Polyhydroxyalkanoate synthesis repressor PhaR</fullName>
    </submittedName>
</protein>
<dbReference type="OrthoDB" id="9795345at2"/>
<evidence type="ECO:0000259" key="2">
    <source>
        <dbReference type="Pfam" id="PF05233"/>
    </source>
</evidence>
<reference evidence="4 5" key="1">
    <citation type="submission" date="2019-01" db="EMBL/GenBank/DDBJ databases">
        <authorList>
            <person name="Chen W.-M."/>
        </authorList>
    </citation>
    <scope>NUCLEOTIDE SEQUENCE [LARGE SCALE GENOMIC DNA]</scope>
    <source>
        <strain evidence="4 5">FSY-9</strain>
    </source>
</reference>
<feature type="region of interest" description="Disordered" evidence="1">
    <location>
        <begin position="153"/>
        <end position="172"/>
    </location>
</feature>
<accession>A0A3S2VUM9</accession>
<dbReference type="InterPro" id="IPR007897">
    <property type="entry name" value="PHB_accumulat"/>
</dbReference>
<name>A0A3S2VUM9_9SPHN</name>
<sequence length="194" mass="21601">MTTQSEQKSETVIIKKYANRRLYNTQSSSYITLDHLAKMTREGIEFRVLDAKTGTDITHQILTQIIMEEEASGEQMLPVNFLRQLIGMYGNSMQGLIPHYLEASMDQFRANQLKLRKAFEESIESNPLAKLAQQNIAMFQAAAAAFIPGAEAGGETAAAEPAKEKPAEGGTREELDALRSQMAEMQKMLDKLAK</sequence>
<evidence type="ECO:0000313" key="5">
    <source>
        <dbReference type="Proteomes" id="UP000282837"/>
    </source>
</evidence>
<dbReference type="Pfam" id="PF07879">
    <property type="entry name" value="PHB_acc_N"/>
    <property type="match status" value="1"/>
</dbReference>
<comment type="caution">
    <text evidence="4">The sequence shown here is derived from an EMBL/GenBank/DDBJ whole genome shotgun (WGS) entry which is preliminary data.</text>
</comment>
<evidence type="ECO:0000313" key="4">
    <source>
        <dbReference type="EMBL" id="RVU06245.1"/>
    </source>
</evidence>
<feature type="domain" description="PHA accumulation regulator DNA-binding N-terminal" evidence="3">
    <location>
        <begin position="13"/>
        <end position="72"/>
    </location>
</feature>
<dbReference type="GO" id="GO:0006355">
    <property type="term" value="P:regulation of DNA-templated transcription"/>
    <property type="evidence" value="ECO:0007669"/>
    <property type="project" value="InterPro"/>
</dbReference>
<feature type="domain" description="PHB accumulation regulatory" evidence="2">
    <location>
        <begin position="77"/>
        <end position="116"/>
    </location>
</feature>
<proteinExistence type="predicted"/>
<evidence type="ECO:0000259" key="3">
    <source>
        <dbReference type="Pfam" id="PF07879"/>
    </source>
</evidence>
<gene>
    <name evidence="4" type="primary">phaR</name>
    <name evidence="4" type="ORF">EOE18_05250</name>
</gene>
<dbReference type="Proteomes" id="UP000282837">
    <property type="component" value="Unassembled WGS sequence"/>
</dbReference>
<feature type="compositionally biased region" description="Basic and acidic residues" evidence="1">
    <location>
        <begin position="161"/>
        <end position="172"/>
    </location>
</feature>
<dbReference type="InterPro" id="IPR012909">
    <property type="entry name" value="PHA_DNA-bd_N"/>
</dbReference>
<dbReference type="NCBIfam" id="TIGR01848">
    <property type="entry name" value="PHA_reg_PhaR"/>
    <property type="match status" value="1"/>
</dbReference>
<dbReference type="InterPro" id="IPR010134">
    <property type="entry name" value="PHA_reg_PhaR"/>
</dbReference>
<dbReference type="RefSeq" id="WP_127706951.1">
    <property type="nucleotide sequence ID" value="NZ_SACO01000003.1"/>
</dbReference>
<keyword evidence="5" id="KW-1185">Reference proteome</keyword>
<dbReference type="EMBL" id="SACO01000003">
    <property type="protein sequence ID" value="RVU06245.1"/>
    <property type="molecule type" value="Genomic_DNA"/>
</dbReference>
<organism evidence="4 5">
    <name type="scientific">Novosphingobium umbonatum</name>
    <dbReference type="NCBI Taxonomy" id="1908524"/>
    <lineage>
        <taxon>Bacteria</taxon>
        <taxon>Pseudomonadati</taxon>
        <taxon>Pseudomonadota</taxon>
        <taxon>Alphaproteobacteria</taxon>
        <taxon>Sphingomonadales</taxon>
        <taxon>Sphingomonadaceae</taxon>
        <taxon>Novosphingobium</taxon>
    </lineage>
</organism>